<dbReference type="EMBL" id="JAKLJA010000024">
    <property type="protein sequence ID" value="MCG5076483.1"/>
    <property type="molecule type" value="Genomic_DNA"/>
</dbReference>
<accession>A0A9X1RSE1</accession>
<dbReference type="RefSeq" id="WP_238466394.1">
    <property type="nucleotide sequence ID" value="NZ_JAKLJA010000024.1"/>
</dbReference>
<keyword evidence="2" id="KW-1185">Reference proteome</keyword>
<dbReference type="Proteomes" id="UP001139308">
    <property type="component" value="Unassembled WGS sequence"/>
</dbReference>
<sequence length="404" mass="46691">MDYRFETSPLALSSPNIAPNATYVRHANTKFRLPRKAFMVCSGVRTYLQRIVRDDHLVAGDAEEDLLLKSKRVFRLTEIEKIVTEILLIDEPGFASKLDAFGRIAELTEYGVGRFYHDENFLMGQVTDEDHEDTLGRYRVRPKAQLFFDVCARHPIGHYGAQYFAAHPASRTPDGTQFLWESYNKLITMIRAEADARELDKLDIANAFRSKRAFDGMMAVVKRCFTKRRRIFVVGMDVCYRAEWANDVTADLARDHHATFVNRLRGRAAIKKNLIGAIWKFDWSEAKGHFFRWVFMFDGERVHGTWEYEELISDLWKSIVPEKAGRTNLLNEVGDFKAGTGMIDLNENPKKLGIFVDSVIRYLAHKDQFLCIRRKPRTRTWDWLMPEDKGAVMVDTAEVDDSKS</sequence>
<evidence type="ECO:0000313" key="2">
    <source>
        <dbReference type="Proteomes" id="UP001139308"/>
    </source>
</evidence>
<name>A0A9X1RSE1_9BURK</name>
<evidence type="ECO:0000313" key="1">
    <source>
        <dbReference type="EMBL" id="MCG5076483.1"/>
    </source>
</evidence>
<organism evidence="1 2">
    <name type="scientific">Paraburkholderia tagetis</name>
    <dbReference type="NCBI Taxonomy" id="2913261"/>
    <lineage>
        <taxon>Bacteria</taxon>
        <taxon>Pseudomonadati</taxon>
        <taxon>Pseudomonadota</taxon>
        <taxon>Betaproteobacteria</taxon>
        <taxon>Burkholderiales</taxon>
        <taxon>Burkholderiaceae</taxon>
        <taxon>Paraburkholderia</taxon>
    </lineage>
</organism>
<gene>
    <name evidence="1" type="ORF">L5014_24450</name>
</gene>
<protein>
    <submittedName>
        <fullName evidence="1">Inovirus-type Gp2 protein</fullName>
    </submittedName>
</protein>
<proteinExistence type="predicted"/>
<reference evidence="1" key="1">
    <citation type="submission" date="2022-01" db="EMBL/GenBank/DDBJ databases">
        <title>Genome sequence and assembly of Parabukholderia sp. RG36.</title>
        <authorList>
            <person name="Chhetri G."/>
        </authorList>
    </citation>
    <scope>NUCLEOTIDE SEQUENCE</scope>
    <source>
        <strain evidence="1">RG36</strain>
    </source>
</reference>
<comment type="caution">
    <text evidence="1">The sequence shown here is derived from an EMBL/GenBank/DDBJ whole genome shotgun (WGS) entry which is preliminary data.</text>
</comment>
<dbReference type="AlphaFoldDB" id="A0A9X1RSE1"/>